<accession>A0ACB8QEF0</accession>
<evidence type="ECO:0000313" key="1">
    <source>
        <dbReference type="EMBL" id="KAI0029975.1"/>
    </source>
</evidence>
<gene>
    <name evidence="1" type="ORF">K488DRAFT_55188</name>
</gene>
<comment type="caution">
    <text evidence="1">The sequence shown here is derived from an EMBL/GenBank/DDBJ whole genome shotgun (WGS) entry which is preliminary data.</text>
</comment>
<proteinExistence type="predicted"/>
<protein>
    <submittedName>
        <fullName evidence="1">Chloride channel</fullName>
    </submittedName>
</protein>
<keyword evidence="2" id="KW-1185">Reference proteome</keyword>
<dbReference type="Proteomes" id="UP000814128">
    <property type="component" value="Unassembled WGS sequence"/>
</dbReference>
<sequence>MSEAEAPSGPLSGPSSTAWRRQRLLRIGSRSSIVPEEAPSPPSEPADETTPLVRPALVTHSASYGAAARPSFLARHNLPSLPSLRLPFKSRSSPPTPSLDRTASSFLRFTAPQRPISAYDASYQTSPTPAPAAQMNGIRVWYSSFSSIDWLHDAIKDADRLHRLRRRTSLRARLRTASDRLVGWLIVSLVGFLTALLACLIIRAEQWLFDVKEGYCTSAWFRPKRFCCPDAHAPDDPATPFRPATLVPGLLEGAAAPEICPAWREWGDVLAGAHASAITEEWAQYAAYTFLALLLAGLSAVLTIYLTASSSFTTRKDSGILSPDFAPSSETKTPRAALPEYGKRRVMYYASGSGIPEIKTILSGFVIHGYLGMRTMVTKAVGLALSVGSGLSLGKEGPFVHIASCIGNIVSRYFRKYETNEGKRREILSAASAAGVAVAFGAPIGGVLFSLEEVSYFFPPKVMWRSFFCAMIAAITLRFLDPFGTGKLVLFQVTYDKDWHAYELVPFLLLGVFGGVYGAYFSKLNYLWSREVRNKTWLKTHPIIEVLLVTLLTTVLCFLNPYTRMGGTELVAKLFSECKPGADHGLCVLDPPHQTLPAVRTIGTALLVKAFLTVITFGIRLPAGIFIPTLGVGACAGRIVGLLVQYAQHAAPDSPLFAACGGDLSCVIPGLYAMVGAAAALSGVTRTTVSLAVIMFELTDTLTYVVPVMLAVLVAKTVADAIESKGVYDLVIELAQLPYLEAKHQFVWGSLQVRDATDTDVDVIRLDRKNTVRTLRDQLLDLVNTGDNDAGFPVLRRDGPGQRMVGYIGANELEHALSIAADDADTAVQFSSGSSARGRLFRAGRSSASIVSAGDEDEDPFDFGVYMDQAPVTVALNSPLELVQQMFVKLGARYIVVVNAGGYYEGVIHKKAWLAFLSELEHKEP</sequence>
<name>A0ACB8QEF0_9AGAM</name>
<dbReference type="EMBL" id="MU273646">
    <property type="protein sequence ID" value="KAI0029975.1"/>
    <property type="molecule type" value="Genomic_DNA"/>
</dbReference>
<organism evidence="1 2">
    <name type="scientific">Vararia minispora EC-137</name>
    <dbReference type="NCBI Taxonomy" id="1314806"/>
    <lineage>
        <taxon>Eukaryota</taxon>
        <taxon>Fungi</taxon>
        <taxon>Dikarya</taxon>
        <taxon>Basidiomycota</taxon>
        <taxon>Agaricomycotina</taxon>
        <taxon>Agaricomycetes</taxon>
        <taxon>Russulales</taxon>
        <taxon>Lachnocladiaceae</taxon>
        <taxon>Vararia</taxon>
    </lineage>
</organism>
<evidence type="ECO:0000313" key="2">
    <source>
        <dbReference type="Proteomes" id="UP000814128"/>
    </source>
</evidence>
<reference evidence="1" key="1">
    <citation type="submission" date="2021-02" db="EMBL/GenBank/DDBJ databases">
        <authorList>
            <consortium name="DOE Joint Genome Institute"/>
            <person name="Ahrendt S."/>
            <person name="Looney B.P."/>
            <person name="Miyauchi S."/>
            <person name="Morin E."/>
            <person name="Drula E."/>
            <person name="Courty P.E."/>
            <person name="Chicoki N."/>
            <person name="Fauchery L."/>
            <person name="Kohler A."/>
            <person name="Kuo A."/>
            <person name="Labutti K."/>
            <person name="Pangilinan J."/>
            <person name="Lipzen A."/>
            <person name="Riley R."/>
            <person name="Andreopoulos W."/>
            <person name="He G."/>
            <person name="Johnson J."/>
            <person name="Barry K.W."/>
            <person name="Grigoriev I.V."/>
            <person name="Nagy L."/>
            <person name="Hibbett D."/>
            <person name="Henrissat B."/>
            <person name="Matheny P.B."/>
            <person name="Labbe J."/>
            <person name="Martin F."/>
        </authorList>
    </citation>
    <scope>NUCLEOTIDE SEQUENCE</scope>
    <source>
        <strain evidence="1">EC-137</strain>
    </source>
</reference>
<reference evidence="1" key="2">
    <citation type="journal article" date="2022" name="New Phytol.">
        <title>Evolutionary transition to the ectomycorrhizal habit in the genomes of a hyperdiverse lineage of mushroom-forming fungi.</title>
        <authorList>
            <person name="Looney B."/>
            <person name="Miyauchi S."/>
            <person name="Morin E."/>
            <person name="Drula E."/>
            <person name="Courty P.E."/>
            <person name="Kohler A."/>
            <person name="Kuo A."/>
            <person name="LaButti K."/>
            <person name="Pangilinan J."/>
            <person name="Lipzen A."/>
            <person name="Riley R."/>
            <person name="Andreopoulos W."/>
            <person name="He G."/>
            <person name="Johnson J."/>
            <person name="Nolan M."/>
            <person name="Tritt A."/>
            <person name="Barry K.W."/>
            <person name="Grigoriev I.V."/>
            <person name="Nagy L.G."/>
            <person name="Hibbett D."/>
            <person name="Henrissat B."/>
            <person name="Matheny P.B."/>
            <person name="Labbe J."/>
            <person name="Martin F.M."/>
        </authorList>
    </citation>
    <scope>NUCLEOTIDE SEQUENCE</scope>
    <source>
        <strain evidence="1">EC-137</strain>
    </source>
</reference>